<protein>
    <recommendedName>
        <fullName evidence="3">Transposase</fullName>
    </recommendedName>
</protein>
<evidence type="ECO:0000313" key="1">
    <source>
        <dbReference type="EMBL" id="DAZ93691.1"/>
    </source>
</evidence>
<evidence type="ECO:0000313" key="2">
    <source>
        <dbReference type="Proteomes" id="UP001146120"/>
    </source>
</evidence>
<comment type="caution">
    <text evidence="1">The sequence shown here is derived from an EMBL/GenBank/DDBJ whole genome shotgun (WGS) entry which is preliminary data.</text>
</comment>
<dbReference type="AlphaFoldDB" id="A0AAV2YHU7"/>
<dbReference type="Gene3D" id="3.30.420.10">
    <property type="entry name" value="Ribonuclease H-like superfamily/Ribonuclease H"/>
    <property type="match status" value="1"/>
</dbReference>
<keyword evidence="2" id="KW-1185">Reference proteome</keyword>
<name>A0AAV2YHU7_9STRA</name>
<gene>
    <name evidence="1" type="ORF">N0F65_009242</name>
</gene>
<evidence type="ECO:0008006" key="3">
    <source>
        <dbReference type="Google" id="ProtNLM"/>
    </source>
</evidence>
<dbReference type="InterPro" id="IPR036397">
    <property type="entry name" value="RNaseH_sf"/>
</dbReference>
<reference evidence="1" key="1">
    <citation type="submission" date="2022-11" db="EMBL/GenBank/DDBJ databases">
        <authorList>
            <person name="Morgan W.R."/>
            <person name="Tartar A."/>
        </authorList>
    </citation>
    <scope>NUCLEOTIDE SEQUENCE</scope>
    <source>
        <strain evidence="1">ARSEF 373</strain>
    </source>
</reference>
<dbReference type="Proteomes" id="UP001146120">
    <property type="component" value="Unassembled WGS sequence"/>
</dbReference>
<dbReference type="GO" id="GO:0003676">
    <property type="term" value="F:nucleic acid binding"/>
    <property type="evidence" value="ECO:0007669"/>
    <property type="project" value="InterPro"/>
</dbReference>
<sequence length="154" mass="17855">MVMRKAGVGQLTSSAIVSELQLPIKARRVRQYLQQSENLAYLKRIKIPLLTEKHRIDRVEWASPRIQWQDSQSTRVIFSDETKYNLDGPDGFQYYWPDLGQEREIFSKRQQGGGSVMVWGAIMVGGRSELAILEGRQNSERYMQTLETFLLPMM</sequence>
<proteinExistence type="predicted"/>
<reference evidence="1" key="2">
    <citation type="journal article" date="2023" name="Microbiol Resour">
        <title>Decontamination and Annotation of the Draft Genome Sequence of the Oomycete Lagenidium giganteum ARSEF 373.</title>
        <authorList>
            <person name="Morgan W.R."/>
            <person name="Tartar A."/>
        </authorList>
    </citation>
    <scope>NUCLEOTIDE SEQUENCE</scope>
    <source>
        <strain evidence="1">ARSEF 373</strain>
    </source>
</reference>
<dbReference type="EMBL" id="DAKRPA010000298">
    <property type="protein sequence ID" value="DAZ93691.1"/>
    <property type="molecule type" value="Genomic_DNA"/>
</dbReference>
<accession>A0AAV2YHU7</accession>
<organism evidence="1 2">
    <name type="scientific">Lagenidium giganteum</name>
    <dbReference type="NCBI Taxonomy" id="4803"/>
    <lineage>
        <taxon>Eukaryota</taxon>
        <taxon>Sar</taxon>
        <taxon>Stramenopiles</taxon>
        <taxon>Oomycota</taxon>
        <taxon>Peronosporomycetes</taxon>
        <taxon>Pythiales</taxon>
        <taxon>Pythiaceae</taxon>
    </lineage>
</organism>